<accession>A0ACC1N5S6</accession>
<dbReference type="Proteomes" id="UP001143910">
    <property type="component" value="Unassembled WGS sequence"/>
</dbReference>
<reference evidence="1" key="1">
    <citation type="submission" date="2022-08" db="EMBL/GenBank/DDBJ databases">
        <title>Genome Sequence of Lecanicillium fungicola.</title>
        <authorList>
            <person name="Buettner E."/>
        </authorList>
    </citation>
    <scope>NUCLEOTIDE SEQUENCE</scope>
    <source>
        <strain evidence="1">Babe33</strain>
    </source>
</reference>
<proteinExistence type="predicted"/>
<evidence type="ECO:0000313" key="1">
    <source>
        <dbReference type="EMBL" id="KAJ2974206.1"/>
    </source>
</evidence>
<evidence type="ECO:0000313" key="2">
    <source>
        <dbReference type="Proteomes" id="UP001143910"/>
    </source>
</evidence>
<protein>
    <submittedName>
        <fullName evidence="1">Uncharacterized protein</fullName>
    </submittedName>
</protein>
<gene>
    <name evidence="1" type="ORF">NQ176_g6178</name>
</gene>
<name>A0ACC1N5S6_9HYPO</name>
<keyword evidence="2" id="KW-1185">Reference proteome</keyword>
<sequence>MEANRIFFVTLPAELRLNIGKYLGQSDLYKLSLVCRATQSEATEQLYKKDAREGNSYAIAWAARTSSICEAAAFQTLKLSLCHGGSIDAKQLKNGAFASIIHIAAAHGSRDFVKELLTQGANVHSRSIRPWEFLNLDLARKLRQHTGQKRIRGYYCLPLLLAMFRPDFLVAEELIAAHCTPYLAIQTSDEIQPSREDRPLLTEAYTIHHMLIASNIFMDQWDLIFRHFRAEVIVLEPASRMPLLMKTLEEGNVDAAEFVFKTKQNLDILSPIGWSSLAYAAKGALAFDRPKRRNWSADMLVRLLERGANPNAGRQAYPLEIPLRTLLEKQLTDADQIRRTKKMIFSLLDHHADLNVVPWQGPSIGQAFFTVIENQPTFTTTFQEIFFRFLECGIDVNHLFPDGTSLLGRSLGPRFKSRIMADKLLKSDARTTPREFDGLFRSWVKSEFKFPKEFSLQHHIRMLSQDTIDWAYRYIVKHRDDKKYEILKENWRPIAEPNRLVRIWLQHNNWHRDDMFALDFDPNWQGTTRAGHAHVIVERLRDNPQQANHAIEDIKRLIERGLKVGLRDSDGCTAYQRLNRLIATFDECTSDVKPLMKLKTIMGLQRLKEIPNET</sequence>
<organism evidence="1 2">
    <name type="scientific">Zarea fungicola</name>
    <dbReference type="NCBI Taxonomy" id="93591"/>
    <lineage>
        <taxon>Eukaryota</taxon>
        <taxon>Fungi</taxon>
        <taxon>Dikarya</taxon>
        <taxon>Ascomycota</taxon>
        <taxon>Pezizomycotina</taxon>
        <taxon>Sordariomycetes</taxon>
        <taxon>Hypocreomycetidae</taxon>
        <taxon>Hypocreales</taxon>
        <taxon>Cordycipitaceae</taxon>
        <taxon>Zarea</taxon>
    </lineage>
</organism>
<comment type="caution">
    <text evidence="1">The sequence shown here is derived from an EMBL/GenBank/DDBJ whole genome shotgun (WGS) entry which is preliminary data.</text>
</comment>
<dbReference type="EMBL" id="JANJQO010000860">
    <property type="protein sequence ID" value="KAJ2974206.1"/>
    <property type="molecule type" value="Genomic_DNA"/>
</dbReference>